<dbReference type="EMBL" id="GADI01007322">
    <property type="protein sequence ID" value="JAA66486.1"/>
    <property type="molecule type" value="mRNA"/>
</dbReference>
<dbReference type="Pfam" id="PF00014">
    <property type="entry name" value="Kunitz_BPTI"/>
    <property type="match status" value="1"/>
</dbReference>
<evidence type="ECO:0000313" key="3">
    <source>
        <dbReference type="EMBL" id="JAA66486.1"/>
    </source>
</evidence>
<feature type="signal peptide" evidence="1">
    <location>
        <begin position="1"/>
        <end position="19"/>
    </location>
</feature>
<feature type="chain" id="PRO_5005516371" evidence="1">
    <location>
        <begin position="20"/>
        <end position="86"/>
    </location>
</feature>
<name>A0A0K8R606_IXORI</name>
<dbReference type="AlphaFoldDB" id="A0A0K8R606"/>
<dbReference type="Gene3D" id="4.10.410.10">
    <property type="entry name" value="Pancreatic trypsin inhibitor Kunitz domain"/>
    <property type="match status" value="1"/>
</dbReference>
<feature type="domain" description="BPTI/Kunitz inhibitor" evidence="2">
    <location>
        <begin position="25"/>
        <end position="77"/>
    </location>
</feature>
<organism evidence="3">
    <name type="scientific">Ixodes ricinus</name>
    <name type="common">Common tick</name>
    <name type="synonym">Acarus ricinus</name>
    <dbReference type="NCBI Taxonomy" id="34613"/>
    <lineage>
        <taxon>Eukaryota</taxon>
        <taxon>Metazoa</taxon>
        <taxon>Ecdysozoa</taxon>
        <taxon>Arthropoda</taxon>
        <taxon>Chelicerata</taxon>
        <taxon>Arachnida</taxon>
        <taxon>Acari</taxon>
        <taxon>Parasitiformes</taxon>
        <taxon>Ixodida</taxon>
        <taxon>Ixodoidea</taxon>
        <taxon>Ixodidae</taxon>
        <taxon>Ixodinae</taxon>
        <taxon>Ixodes</taxon>
    </lineage>
</organism>
<protein>
    <submittedName>
        <fullName evidence="3">Putative salivary kunitz domain protein</fullName>
    </submittedName>
</protein>
<dbReference type="SUPFAM" id="SSF57362">
    <property type="entry name" value="BPTI-like"/>
    <property type="match status" value="1"/>
</dbReference>
<dbReference type="PROSITE" id="PS50279">
    <property type="entry name" value="BPTI_KUNITZ_2"/>
    <property type="match status" value="1"/>
</dbReference>
<keyword evidence="1" id="KW-0732">Signal</keyword>
<reference evidence="3" key="1">
    <citation type="submission" date="2012-12" db="EMBL/GenBank/DDBJ databases">
        <title>Identification and characterization of a phenylalanine ammonia-lyase gene family in Isatis indigotica Fort.</title>
        <authorList>
            <person name="Liu Q."/>
            <person name="Chen J."/>
            <person name="Zhou X."/>
            <person name="Di P."/>
            <person name="Xiao Y."/>
            <person name="Xuan H."/>
            <person name="Zhang L."/>
            <person name="Chen W."/>
        </authorList>
    </citation>
    <scope>NUCLEOTIDE SEQUENCE</scope>
    <source>
        <tissue evidence="3">Salivary gland</tissue>
    </source>
</reference>
<evidence type="ECO:0000256" key="1">
    <source>
        <dbReference type="SAM" id="SignalP"/>
    </source>
</evidence>
<dbReference type="GO" id="GO:0004867">
    <property type="term" value="F:serine-type endopeptidase inhibitor activity"/>
    <property type="evidence" value="ECO:0007669"/>
    <property type="project" value="InterPro"/>
</dbReference>
<evidence type="ECO:0000259" key="2">
    <source>
        <dbReference type="PROSITE" id="PS50279"/>
    </source>
</evidence>
<dbReference type="InterPro" id="IPR036880">
    <property type="entry name" value="Kunitz_BPTI_sf"/>
</dbReference>
<proteinExistence type="evidence at transcript level"/>
<sequence length="86" mass="9306">MKATIAATCFVSAFMLIFAITQEECEAPHPSTSCAPGVTPRLTYYYNEGTRQCEQEFGCAAEGGNNFLSLNDCQKNCPYGKHALSG</sequence>
<dbReference type="SMART" id="SM00131">
    <property type="entry name" value="KU"/>
    <property type="match status" value="1"/>
</dbReference>
<dbReference type="InterPro" id="IPR002223">
    <property type="entry name" value="Kunitz_BPTI"/>
</dbReference>
<accession>A0A0K8R606</accession>